<dbReference type="NCBIfam" id="TIGR04353">
    <property type="entry name" value="PqqD_rel_X"/>
    <property type="match status" value="1"/>
</dbReference>
<proteinExistence type="predicted"/>
<protein>
    <submittedName>
        <fullName evidence="1">HPr-rel-A system PqqD family peptide chaperone</fullName>
    </submittedName>
</protein>
<dbReference type="InterPro" id="IPR027599">
    <property type="entry name" value="PqqD-rel_X"/>
</dbReference>
<evidence type="ECO:0000313" key="1">
    <source>
        <dbReference type="EMBL" id="PZO91428.1"/>
    </source>
</evidence>
<name>A0A2W5CAS7_9SPHN</name>
<organism evidence="1 2">
    <name type="scientific">Sphingomonas sanxanigenens</name>
    <dbReference type="NCBI Taxonomy" id="397260"/>
    <lineage>
        <taxon>Bacteria</taxon>
        <taxon>Pseudomonadati</taxon>
        <taxon>Pseudomonadota</taxon>
        <taxon>Alphaproteobacteria</taxon>
        <taxon>Sphingomonadales</taxon>
        <taxon>Sphingomonadaceae</taxon>
        <taxon>Sphingomonas</taxon>
    </lineage>
</organism>
<dbReference type="AlphaFoldDB" id="A0A2W5CAS7"/>
<comment type="caution">
    <text evidence="1">The sequence shown here is derived from an EMBL/GenBank/DDBJ whole genome shotgun (WGS) entry which is preliminary data.</text>
</comment>
<dbReference type="EMBL" id="QFNN01000009">
    <property type="protein sequence ID" value="PZO91428.1"/>
    <property type="molecule type" value="Genomic_DNA"/>
</dbReference>
<gene>
    <name evidence="1" type="ORF">DI623_03225</name>
</gene>
<evidence type="ECO:0000313" key="2">
    <source>
        <dbReference type="Proteomes" id="UP000249066"/>
    </source>
</evidence>
<dbReference type="Proteomes" id="UP000249066">
    <property type="component" value="Unassembled WGS sequence"/>
</dbReference>
<accession>A0A2W5CAS7</accession>
<sequence length="87" mass="9475">MRWRLDARSSLKRVELDALTAVYDRRSGMTHLLADPMPDLINALADGEADEAALLARLGFGQAGEDDRAGLRDRLAELEAAGLAVRL</sequence>
<reference evidence="1 2" key="1">
    <citation type="submission" date="2017-08" db="EMBL/GenBank/DDBJ databases">
        <title>Infants hospitalized years apart are colonized by the same room-sourced microbial strains.</title>
        <authorList>
            <person name="Brooks B."/>
            <person name="Olm M.R."/>
            <person name="Firek B.A."/>
            <person name="Baker R."/>
            <person name="Thomas B.C."/>
            <person name="Morowitz M.J."/>
            <person name="Banfield J.F."/>
        </authorList>
    </citation>
    <scope>NUCLEOTIDE SEQUENCE [LARGE SCALE GENOMIC DNA]</scope>
    <source>
        <strain evidence="1">S2_018_000_R2_101</strain>
    </source>
</reference>